<keyword evidence="1" id="KW-0378">Hydrolase</keyword>
<dbReference type="PANTHER" id="PTHR46642:SF3">
    <property type="entry name" value="PHOSPHOGLUCAN PHOSPHATASE DSP4, CHLOROPLASTIC"/>
    <property type="match status" value="1"/>
</dbReference>
<accession>A0A9P1GLV1</accession>
<gene>
    <name evidence="5" type="ORF">C1SCF055_LOCUS41168</name>
</gene>
<evidence type="ECO:0000313" key="5">
    <source>
        <dbReference type="EMBL" id="CAI4016422.1"/>
    </source>
</evidence>
<dbReference type="CDD" id="cd02859">
    <property type="entry name" value="E_set_AMPKbeta_like_N"/>
    <property type="match status" value="1"/>
</dbReference>
<dbReference type="GO" id="GO:0004721">
    <property type="term" value="F:phosphoprotein phosphatase activity"/>
    <property type="evidence" value="ECO:0007669"/>
    <property type="project" value="UniProtKB-KW"/>
</dbReference>
<dbReference type="Proteomes" id="UP001152797">
    <property type="component" value="Unassembled WGS sequence"/>
</dbReference>
<keyword evidence="2" id="KW-0904">Protein phosphatase</keyword>
<keyword evidence="7" id="KW-0418">Kinase</keyword>
<organism evidence="5">
    <name type="scientific">Cladocopium goreaui</name>
    <dbReference type="NCBI Taxonomy" id="2562237"/>
    <lineage>
        <taxon>Eukaryota</taxon>
        <taxon>Sar</taxon>
        <taxon>Alveolata</taxon>
        <taxon>Dinophyceae</taxon>
        <taxon>Suessiales</taxon>
        <taxon>Symbiodiniaceae</taxon>
        <taxon>Cladocopium</taxon>
    </lineage>
</organism>
<reference evidence="5" key="1">
    <citation type="submission" date="2022-10" db="EMBL/GenBank/DDBJ databases">
        <authorList>
            <person name="Chen Y."/>
            <person name="Dougan E. K."/>
            <person name="Chan C."/>
            <person name="Rhodes N."/>
            <person name="Thang M."/>
        </authorList>
    </citation>
    <scope>NUCLEOTIDE SEQUENCE</scope>
</reference>
<dbReference type="PANTHER" id="PTHR46642">
    <property type="entry name" value="DUAL SPECIFICITY PHOSPHATASE, SUBGROUP, CATALYTIC DOMAIN"/>
    <property type="match status" value="1"/>
</dbReference>
<dbReference type="AlphaFoldDB" id="A0A9P1GLV1"/>
<dbReference type="GO" id="GO:0016301">
    <property type="term" value="F:kinase activity"/>
    <property type="evidence" value="ECO:0007669"/>
    <property type="project" value="UniProtKB-KW"/>
</dbReference>
<evidence type="ECO:0000313" key="7">
    <source>
        <dbReference type="EMBL" id="CAL4803734.1"/>
    </source>
</evidence>
<dbReference type="InterPro" id="IPR045204">
    <property type="entry name" value="DSP_laforin-like"/>
</dbReference>
<dbReference type="EMBL" id="CAMXCT010006584">
    <property type="protein sequence ID" value="CAI4016422.1"/>
    <property type="molecule type" value="Genomic_DNA"/>
</dbReference>
<dbReference type="SUPFAM" id="SSF52799">
    <property type="entry name" value="(Phosphotyrosine protein) phosphatases II"/>
    <property type="match status" value="1"/>
</dbReference>
<dbReference type="SUPFAM" id="SSF81296">
    <property type="entry name" value="E set domains"/>
    <property type="match status" value="1"/>
</dbReference>
<feature type="domain" description="Tyrosine specific protein phosphatases" evidence="4">
    <location>
        <begin position="112"/>
        <end position="171"/>
    </location>
</feature>
<dbReference type="Gene3D" id="2.60.40.10">
    <property type="entry name" value="Immunoglobulins"/>
    <property type="match status" value="1"/>
</dbReference>
<dbReference type="PROSITE" id="PS50056">
    <property type="entry name" value="TYR_PHOSPHATASE_2"/>
    <property type="match status" value="1"/>
</dbReference>
<dbReference type="OrthoDB" id="273181at2759"/>
<dbReference type="EMBL" id="CAMXCT030006584">
    <property type="protein sequence ID" value="CAL4803734.1"/>
    <property type="molecule type" value="Genomic_DNA"/>
</dbReference>
<dbReference type="EMBL" id="CAMXCT020006584">
    <property type="protein sequence ID" value="CAL1169797.1"/>
    <property type="molecule type" value="Genomic_DNA"/>
</dbReference>
<feature type="region of interest" description="Disordered" evidence="3">
    <location>
        <begin position="265"/>
        <end position="285"/>
    </location>
</feature>
<dbReference type="GO" id="GO:0009507">
    <property type="term" value="C:chloroplast"/>
    <property type="evidence" value="ECO:0007669"/>
    <property type="project" value="TreeGrafter"/>
</dbReference>
<dbReference type="Gene3D" id="3.90.190.10">
    <property type="entry name" value="Protein tyrosine phosphatase superfamily"/>
    <property type="match status" value="1"/>
</dbReference>
<dbReference type="Pfam" id="PF00782">
    <property type="entry name" value="DSPc"/>
    <property type="match status" value="1"/>
</dbReference>
<dbReference type="InterPro" id="IPR013783">
    <property type="entry name" value="Ig-like_fold"/>
</dbReference>
<dbReference type="GO" id="GO:2001070">
    <property type="term" value="F:starch binding"/>
    <property type="evidence" value="ECO:0007669"/>
    <property type="project" value="TreeGrafter"/>
</dbReference>
<comment type="caution">
    <text evidence="5">The sequence shown here is derived from an EMBL/GenBank/DDBJ whole genome shotgun (WGS) entry which is preliminary data.</text>
</comment>
<evidence type="ECO:0000256" key="1">
    <source>
        <dbReference type="ARBA" id="ARBA00022801"/>
    </source>
</evidence>
<dbReference type="InterPro" id="IPR029021">
    <property type="entry name" value="Prot-tyrosine_phosphatase-like"/>
</dbReference>
<dbReference type="InterPro" id="IPR032640">
    <property type="entry name" value="AMPK1_CBM"/>
</dbReference>
<protein>
    <submittedName>
        <fullName evidence="7">Phosphoglycerate kinase</fullName>
    </submittedName>
</protein>
<dbReference type="CDD" id="cd14526">
    <property type="entry name" value="DSP_laforin-like"/>
    <property type="match status" value="1"/>
</dbReference>
<evidence type="ECO:0000313" key="6">
    <source>
        <dbReference type="EMBL" id="CAL1169797.1"/>
    </source>
</evidence>
<dbReference type="GO" id="GO:0005983">
    <property type="term" value="P:starch catabolic process"/>
    <property type="evidence" value="ECO:0007669"/>
    <property type="project" value="TreeGrafter"/>
</dbReference>
<sequence>MAGGYKDAAAASAKYSETMKKEMKSSLIYKHEDGMNYAKCFERIIVGSCLQSPSDVDTLKKEGVGIVFCLQEDKDMAHFNIDLEPILARAVELDVKHVRHPIKDFDPLSLRRHIPDAVRCLASEMTARPEALVYIHCTAGLGRAPATALAYMFLIEGMDLDEAYAELYKSRRCHPQLQMVRAAACDMLSGDMGSGHLHIAIKKPKAKTVEIAGLDVGWHERIPLVKDAKTGGFVLDRETPPGVYQYKFIVDGEWMADPELPSVTDNGNLNNLARVNPTPGSPDAERRARIMRKGGLPTEEEWQRLRVMLVGSV</sequence>
<dbReference type="Pfam" id="PF16561">
    <property type="entry name" value="AMPK1_CBM"/>
    <property type="match status" value="1"/>
</dbReference>
<evidence type="ECO:0000259" key="4">
    <source>
        <dbReference type="PROSITE" id="PS50056"/>
    </source>
</evidence>
<dbReference type="InterPro" id="IPR052832">
    <property type="entry name" value="Starch-Glucan_Phosphatase"/>
</dbReference>
<dbReference type="InterPro" id="IPR000387">
    <property type="entry name" value="Tyr_Pase_dom"/>
</dbReference>
<dbReference type="InterPro" id="IPR000340">
    <property type="entry name" value="Dual-sp_phosphatase_cat-dom"/>
</dbReference>
<evidence type="ECO:0000313" key="8">
    <source>
        <dbReference type="Proteomes" id="UP001152797"/>
    </source>
</evidence>
<evidence type="ECO:0000256" key="2">
    <source>
        <dbReference type="ARBA" id="ARBA00022912"/>
    </source>
</evidence>
<keyword evidence="7" id="KW-0808">Transferase</keyword>
<evidence type="ECO:0000256" key="3">
    <source>
        <dbReference type="SAM" id="MobiDB-lite"/>
    </source>
</evidence>
<keyword evidence="8" id="KW-1185">Reference proteome</keyword>
<proteinExistence type="predicted"/>
<dbReference type="InterPro" id="IPR014756">
    <property type="entry name" value="Ig_E-set"/>
</dbReference>
<reference evidence="6" key="2">
    <citation type="submission" date="2024-04" db="EMBL/GenBank/DDBJ databases">
        <authorList>
            <person name="Chen Y."/>
            <person name="Shah S."/>
            <person name="Dougan E. K."/>
            <person name="Thang M."/>
            <person name="Chan C."/>
        </authorList>
    </citation>
    <scope>NUCLEOTIDE SEQUENCE [LARGE SCALE GENOMIC DNA]</scope>
</reference>
<name>A0A9P1GLV1_9DINO</name>
<dbReference type="GO" id="GO:0019203">
    <property type="term" value="F:carbohydrate phosphatase activity"/>
    <property type="evidence" value="ECO:0007669"/>
    <property type="project" value="InterPro"/>
</dbReference>